<dbReference type="EMBL" id="AQQZ01000022">
    <property type="protein sequence ID" value="KNG91941.1"/>
    <property type="molecule type" value="Genomic_DNA"/>
</dbReference>
<dbReference type="InterPro" id="IPR006015">
    <property type="entry name" value="Universal_stress_UspA"/>
</dbReference>
<dbReference type="Proteomes" id="UP000036938">
    <property type="component" value="Unassembled WGS sequence"/>
</dbReference>
<feature type="domain" description="UspA" evidence="4">
    <location>
        <begin position="139"/>
        <end position="272"/>
    </location>
</feature>
<evidence type="ECO:0000313" key="5">
    <source>
        <dbReference type="EMBL" id="KNG91941.1"/>
    </source>
</evidence>
<reference evidence="5 6" key="1">
    <citation type="journal article" date="2015" name="Int. J. Syst. Evol. Microbiol.">
        <title>Aestuariivita atlantica sp. nov., isolated from deep sea sediment of the Atlantic Ocean.</title>
        <authorList>
            <person name="Li G."/>
            <person name="Lai Q."/>
            <person name="Du Y."/>
            <person name="Liu X."/>
            <person name="Sun F."/>
            <person name="Shao Z."/>
        </authorList>
    </citation>
    <scope>NUCLEOTIDE SEQUENCE [LARGE SCALE GENOMIC DNA]</scope>
    <source>
        <strain evidence="5 6">22II-S11-z3</strain>
    </source>
</reference>
<evidence type="ECO:0000256" key="1">
    <source>
        <dbReference type="ARBA" id="ARBA00008791"/>
    </source>
</evidence>
<dbReference type="Pfam" id="PF00582">
    <property type="entry name" value="Usp"/>
    <property type="match status" value="2"/>
</dbReference>
<dbReference type="AlphaFoldDB" id="A0A0L1JJM3"/>
<dbReference type="PRINTS" id="PR01438">
    <property type="entry name" value="UNVRSLSTRESS"/>
</dbReference>
<evidence type="ECO:0000259" key="4">
    <source>
        <dbReference type="Pfam" id="PF00582"/>
    </source>
</evidence>
<proteinExistence type="inferred from homology"/>
<accession>A0A0L1JJM3</accession>
<keyword evidence="2" id="KW-0547">Nucleotide-binding</keyword>
<keyword evidence="3" id="KW-0067">ATP-binding</keyword>
<comment type="caution">
    <text evidence="5">The sequence shown here is derived from an EMBL/GenBank/DDBJ whole genome shotgun (WGS) entry which is preliminary data.</text>
</comment>
<dbReference type="PANTHER" id="PTHR46268:SF27">
    <property type="entry name" value="UNIVERSAL STRESS PROTEIN RV2623"/>
    <property type="match status" value="1"/>
</dbReference>
<protein>
    <recommendedName>
        <fullName evidence="4">UspA domain-containing protein</fullName>
    </recommendedName>
</protein>
<evidence type="ECO:0000256" key="2">
    <source>
        <dbReference type="ARBA" id="ARBA00022741"/>
    </source>
</evidence>
<dbReference type="GO" id="GO:0005524">
    <property type="term" value="F:ATP binding"/>
    <property type="evidence" value="ECO:0007669"/>
    <property type="project" value="UniProtKB-KW"/>
</dbReference>
<dbReference type="CDD" id="cd00293">
    <property type="entry name" value="USP-like"/>
    <property type="match status" value="1"/>
</dbReference>
<dbReference type="InterPro" id="IPR014729">
    <property type="entry name" value="Rossmann-like_a/b/a_fold"/>
</dbReference>
<dbReference type="SUPFAM" id="SSF52402">
    <property type="entry name" value="Adenine nucleotide alpha hydrolases-like"/>
    <property type="match status" value="2"/>
</dbReference>
<dbReference type="RefSeq" id="WP_050532688.1">
    <property type="nucleotide sequence ID" value="NZ_AQQZ01000022.1"/>
</dbReference>
<keyword evidence="6" id="KW-1185">Reference proteome</keyword>
<dbReference type="InterPro" id="IPR006016">
    <property type="entry name" value="UspA"/>
</dbReference>
<sequence>MDRILIATDLSPRSARAVKRGFLVASFLGSQARVVSIVDDSMPESLVEGLVADVTKELQRETVALAIEVPCNYEVEVLAGDVSEAIVREAAEFEADLIVLGLHRNRAMIDSIRETTMERTVRLSHLPVLLVRNAVGNGYHQVLCAIDFSPASAASAAAAGSIAGNATFNLFHAYYAPHHVRADIPVNVAPFTHHAEAERQKWSDANPMVSDLGTVELIEGALWSVFEKQVAQHNPDLVALGAHSRPPLARLLLGSFTKDLIRSPPTDVLVCHP</sequence>
<comment type="similarity">
    <text evidence="1">Belongs to the universal stress protein A family.</text>
</comment>
<evidence type="ECO:0000313" key="6">
    <source>
        <dbReference type="Proteomes" id="UP000036938"/>
    </source>
</evidence>
<feature type="domain" description="UspA" evidence="4">
    <location>
        <begin position="2"/>
        <end position="132"/>
    </location>
</feature>
<name>A0A0L1JJM3_9RHOB</name>
<organism evidence="5 6">
    <name type="scientific">Pseudaestuariivita atlantica</name>
    <dbReference type="NCBI Taxonomy" id="1317121"/>
    <lineage>
        <taxon>Bacteria</taxon>
        <taxon>Pseudomonadati</taxon>
        <taxon>Pseudomonadota</taxon>
        <taxon>Alphaproteobacteria</taxon>
        <taxon>Rhodobacterales</taxon>
        <taxon>Paracoccaceae</taxon>
        <taxon>Pseudaestuariivita</taxon>
    </lineage>
</organism>
<dbReference type="Gene3D" id="3.40.50.620">
    <property type="entry name" value="HUPs"/>
    <property type="match status" value="2"/>
</dbReference>
<evidence type="ECO:0000256" key="3">
    <source>
        <dbReference type="ARBA" id="ARBA00022840"/>
    </source>
</evidence>
<gene>
    <name evidence="5" type="ORF">ATO11_20065</name>
</gene>
<dbReference type="STRING" id="1317121.ATO11_20065"/>
<dbReference type="PANTHER" id="PTHR46268">
    <property type="entry name" value="STRESS RESPONSE PROTEIN NHAX"/>
    <property type="match status" value="1"/>
</dbReference>